<dbReference type="GO" id="GO:0046872">
    <property type="term" value="F:metal ion binding"/>
    <property type="evidence" value="ECO:0007669"/>
    <property type="project" value="UniProtKB-KW"/>
</dbReference>
<comment type="cofactor">
    <cofactor evidence="1">
        <name>Mg(2+)</name>
        <dbReference type="ChEBI" id="CHEBI:18420"/>
    </cofactor>
</comment>
<protein>
    <submittedName>
        <fullName evidence="5">2-keto-4-pentenoate hydratase/2-oxohepta-3-ene-1,7-dioic acid hydratase in catechol pathway</fullName>
    </submittedName>
</protein>
<evidence type="ECO:0000313" key="6">
    <source>
        <dbReference type="Proteomes" id="UP000292445"/>
    </source>
</evidence>
<evidence type="ECO:0000256" key="1">
    <source>
        <dbReference type="ARBA" id="ARBA00001946"/>
    </source>
</evidence>
<keyword evidence="6" id="KW-1185">Reference proteome</keyword>
<proteinExistence type="inferred from homology"/>
<evidence type="ECO:0000259" key="4">
    <source>
        <dbReference type="Pfam" id="PF01557"/>
    </source>
</evidence>
<feature type="domain" description="Fumarylacetoacetase-like C-terminal" evidence="4">
    <location>
        <begin position="111"/>
        <end position="325"/>
    </location>
</feature>
<accession>A0A4Q7NK97</accession>
<name>A0A4Q7NK97_9BURK</name>
<comment type="similarity">
    <text evidence="2">Belongs to the FAH family.</text>
</comment>
<dbReference type="Pfam" id="PF01557">
    <property type="entry name" value="FAA_hydrolase"/>
    <property type="match status" value="1"/>
</dbReference>
<dbReference type="PANTHER" id="PTHR42796">
    <property type="entry name" value="FUMARYLACETOACETATE HYDROLASE DOMAIN-CONTAINING PROTEIN 2A-RELATED"/>
    <property type="match status" value="1"/>
</dbReference>
<sequence>MRLVSFLAPDGPARLGVLLGAEPDAPVLDLARTRAWSGAARDQGGDAAAEAGDMAAFLAQGQPALDGARAALDRACGCWADPAARQPLLDGKVVLPRNAVRFLPVVRRPGKVVCVGLNFASHIAEARAAGQPVPEAPAEPLGFGKVASALAGHGASIVLPRHGSQLDYEVELAFVIGRRCADVAPEAFAEHVAGLTIAVDYSLRDLLFRSGGNPFLAKNFDGFCPLGPALVTLDELGDPDDRELRLWVNGELRQRESMRAALFSCARILSYWSARYTFEPGDVITAGTPAGVGIFSRDPASWLLKPGDVVRAEIDGLGMLETTIVADGRGSDAVS</sequence>
<dbReference type="InterPro" id="IPR011234">
    <property type="entry name" value="Fumarylacetoacetase-like_C"/>
</dbReference>
<dbReference type="GO" id="GO:0003824">
    <property type="term" value="F:catalytic activity"/>
    <property type="evidence" value="ECO:0007669"/>
    <property type="project" value="InterPro"/>
</dbReference>
<comment type="caution">
    <text evidence="5">The sequence shown here is derived from an EMBL/GenBank/DDBJ whole genome shotgun (WGS) entry which is preliminary data.</text>
</comment>
<dbReference type="PANTHER" id="PTHR42796:SF4">
    <property type="entry name" value="FUMARYLACETOACETATE HYDROLASE DOMAIN-CONTAINING PROTEIN 2A"/>
    <property type="match status" value="1"/>
</dbReference>
<keyword evidence="3" id="KW-0479">Metal-binding</keyword>
<dbReference type="EMBL" id="SGXC01000001">
    <property type="protein sequence ID" value="RZS85332.1"/>
    <property type="molecule type" value="Genomic_DNA"/>
</dbReference>
<dbReference type="InterPro" id="IPR051121">
    <property type="entry name" value="FAH"/>
</dbReference>
<reference evidence="5 6" key="1">
    <citation type="submission" date="2019-02" db="EMBL/GenBank/DDBJ databases">
        <title>Genomic Encyclopedia of Type Strains, Phase IV (KMG-IV): sequencing the most valuable type-strain genomes for metagenomic binning, comparative biology and taxonomic classification.</title>
        <authorList>
            <person name="Goeker M."/>
        </authorList>
    </citation>
    <scope>NUCLEOTIDE SEQUENCE [LARGE SCALE GENOMIC DNA]</scope>
    <source>
        <strain evidence="5 6">K24</strain>
    </source>
</reference>
<dbReference type="InterPro" id="IPR036663">
    <property type="entry name" value="Fumarylacetoacetase_C_sf"/>
</dbReference>
<evidence type="ECO:0000313" key="5">
    <source>
        <dbReference type="EMBL" id="RZS85332.1"/>
    </source>
</evidence>
<organism evidence="5 6">
    <name type="scientific">Pigmentiphaga kullae</name>
    <dbReference type="NCBI Taxonomy" id="151784"/>
    <lineage>
        <taxon>Bacteria</taxon>
        <taxon>Pseudomonadati</taxon>
        <taxon>Pseudomonadota</taxon>
        <taxon>Betaproteobacteria</taxon>
        <taxon>Burkholderiales</taxon>
        <taxon>Alcaligenaceae</taxon>
        <taxon>Pigmentiphaga</taxon>
    </lineage>
</organism>
<evidence type="ECO:0000256" key="2">
    <source>
        <dbReference type="ARBA" id="ARBA00010211"/>
    </source>
</evidence>
<dbReference type="GO" id="GO:0044281">
    <property type="term" value="P:small molecule metabolic process"/>
    <property type="evidence" value="ECO:0007669"/>
    <property type="project" value="UniProtKB-ARBA"/>
</dbReference>
<dbReference type="Gene3D" id="3.90.850.10">
    <property type="entry name" value="Fumarylacetoacetase-like, C-terminal domain"/>
    <property type="match status" value="1"/>
</dbReference>
<dbReference type="AlphaFoldDB" id="A0A4Q7NK97"/>
<evidence type="ECO:0000256" key="3">
    <source>
        <dbReference type="ARBA" id="ARBA00022723"/>
    </source>
</evidence>
<dbReference type="Proteomes" id="UP000292445">
    <property type="component" value="Unassembled WGS sequence"/>
</dbReference>
<dbReference type="SUPFAM" id="SSF56529">
    <property type="entry name" value="FAH"/>
    <property type="match status" value="1"/>
</dbReference>
<gene>
    <name evidence="5" type="ORF">EV675_1356</name>
</gene>